<reference evidence="2 3" key="1">
    <citation type="submission" date="2019-02" db="EMBL/GenBank/DDBJ databases">
        <title>Deep-cultivation of Planctomycetes and their phenomic and genomic characterization uncovers novel biology.</title>
        <authorList>
            <person name="Wiegand S."/>
            <person name="Jogler M."/>
            <person name="Boedeker C."/>
            <person name="Pinto D."/>
            <person name="Vollmers J."/>
            <person name="Rivas-Marin E."/>
            <person name="Kohn T."/>
            <person name="Peeters S.H."/>
            <person name="Heuer A."/>
            <person name="Rast P."/>
            <person name="Oberbeckmann S."/>
            <person name="Bunk B."/>
            <person name="Jeske O."/>
            <person name="Meyerdierks A."/>
            <person name="Storesund J.E."/>
            <person name="Kallscheuer N."/>
            <person name="Luecker S."/>
            <person name="Lage O.M."/>
            <person name="Pohl T."/>
            <person name="Merkel B.J."/>
            <person name="Hornburger P."/>
            <person name="Mueller R.-W."/>
            <person name="Bruemmer F."/>
            <person name="Labrenz M."/>
            <person name="Spormann A.M."/>
            <person name="Op den Camp H."/>
            <person name="Overmann J."/>
            <person name="Amann R."/>
            <person name="Jetten M.S.M."/>
            <person name="Mascher T."/>
            <person name="Medema M.H."/>
            <person name="Devos D.P."/>
            <person name="Kaster A.-K."/>
            <person name="Ovreas L."/>
            <person name="Rohde M."/>
            <person name="Galperin M.Y."/>
            <person name="Jogler C."/>
        </authorList>
    </citation>
    <scope>NUCLEOTIDE SEQUENCE [LARGE SCALE GENOMIC DNA]</scope>
    <source>
        <strain evidence="2 3">ElP</strain>
    </source>
</reference>
<sequence>MAWFTRRSKAVDQFAVKNATFLYGIGAARWLERRFDLLAKDGYEQNPIVYACVTKLARASASVDLHVYRKQGGKLVKLENHPLLKLLERPNPMAGGRSFREAMATYRLIGGNAYVHGEGIDPFSRKGNPPKELWLLPTQSVTVQAQPQSALPAWYDYRPGQAKPIRFPVDRITGKCAILHLKTVNPLNPSIGLPPLVAAAFGVDTFNSGQAWNKALLDNEARPSGALEIVDREGKPVSLTDDQRSSLKRMLDDRFSGKHNAGKPMVLEGGMKWTPISLSPKDMDHRETMLVTARFIAGVFHTPPQLVNIPGESTYSNYGEAKVAYYSDTVIPFLESDLEELNNWLAPLFGDDLVIWYDEEAIPALEPRRKEKGDRINAATYMTVNEKRRAMGLDDVDGGDVVLVPSTNIPLELAGEIPDLAEPGSDADGEEDAPSPEPEPEPKPKKPKKPKPAEEEEDEDDA</sequence>
<gene>
    <name evidence="2" type="ORF">ElP_28180</name>
</gene>
<evidence type="ECO:0000313" key="2">
    <source>
        <dbReference type="EMBL" id="QDV34921.1"/>
    </source>
</evidence>
<evidence type="ECO:0000313" key="3">
    <source>
        <dbReference type="Proteomes" id="UP000317835"/>
    </source>
</evidence>
<feature type="region of interest" description="Disordered" evidence="1">
    <location>
        <begin position="412"/>
        <end position="462"/>
    </location>
</feature>
<dbReference type="Proteomes" id="UP000317835">
    <property type="component" value="Chromosome"/>
</dbReference>
<feature type="compositionally biased region" description="Acidic residues" evidence="1">
    <location>
        <begin position="425"/>
        <end position="434"/>
    </location>
</feature>
<dbReference type="OrthoDB" id="289766at2"/>
<dbReference type="InterPro" id="IPR006944">
    <property type="entry name" value="Phage/GTA_portal"/>
</dbReference>
<dbReference type="NCBIfam" id="TIGR01537">
    <property type="entry name" value="portal_HK97"/>
    <property type="match status" value="1"/>
</dbReference>
<dbReference type="EMBL" id="CP036426">
    <property type="protein sequence ID" value="QDV34921.1"/>
    <property type="molecule type" value="Genomic_DNA"/>
</dbReference>
<evidence type="ECO:0000256" key="1">
    <source>
        <dbReference type="SAM" id="MobiDB-lite"/>
    </source>
</evidence>
<keyword evidence="3" id="KW-1185">Reference proteome</keyword>
<proteinExistence type="predicted"/>
<organism evidence="2 3">
    <name type="scientific">Tautonia plasticadhaerens</name>
    <dbReference type="NCBI Taxonomy" id="2527974"/>
    <lineage>
        <taxon>Bacteria</taxon>
        <taxon>Pseudomonadati</taxon>
        <taxon>Planctomycetota</taxon>
        <taxon>Planctomycetia</taxon>
        <taxon>Isosphaerales</taxon>
        <taxon>Isosphaeraceae</taxon>
        <taxon>Tautonia</taxon>
    </lineage>
</organism>
<dbReference type="RefSeq" id="WP_145270165.1">
    <property type="nucleotide sequence ID" value="NZ_CP036426.1"/>
</dbReference>
<accession>A0A518H249</accession>
<dbReference type="KEGG" id="tpla:ElP_28180"/>
<dbReference type="InterPro" id="IPR006427">
    <property type="entry name" value="Portal_HK97"/>
</dbReference>
<dbReference type="AlphaFoldDB" id="A0A518H249"/>
<dbReference type="Pfam" id="PF04860">
    <property type="entry name" value="Phage_portal"/>
    <property type="match status" value="1"/>
</dbReference>
<protein>
    <submittedName>
        <fullName evidence="2">Phage portal protein</fullName>
    </submittedName>
</protein>
<name>A0A518H249_9BACT</name>